<gene>
    <name evidence="1" type="ORF">MSG28_014927</name>
</gene>
<sequence>MDNIELMHCRFCAEPRDTDKLINLTMDPEKCEDTASKLKFLNAIYVDIANSNLPKTICFVCYESLNNAYNFLHKVKAAQDAIINIFAPNLLKVNPSSDKYTFEDLIIDESEPNIKQESSSSSKNRPDPQILVKVEPKEEMVVFEPDIDTNSTGCSPSPPDFDDGLNVQDIIDAAMSGAPFTNDVTIYAKEMSDINKKEISEWKDYPWLCSHCNIEFQDIATLRKHSKIVHRKCSAFMCIDCKTFTNNSFSLFVKHVSNKHRTSLRTRCYYCDVSVTEEEFRHHINQHFSKSQIPCPACGEILKNEDTLQKHLLEYNTAKPKRKPRRKRGTPITIADLTCNICMKVYKNPNSLRDHIKLHRTDRKRDYTCDRCGKTFYSKGTLTSHIMSHDKIRPHICRICNKSFLFPNMLRRHVEMHSGVKPFSCEQCGRCFRLQYQLNAHKIIHTDAMPHVCQYCNKAFRFKQILKNHERQHTGAKPYACNQCGMEFTNWSNYNKHMKRRHNTDTSKKKITPEGVFPINPETGQIMQVQDAGMAEWKNKIMIPAKRGKKKVIKTEDVD</sequence>
<dbReference type="Proteomes" id="UP001064048">
    <property type="component" value="Chromosome 27"/>
</dbReference>
<proteinExistence type="predicted"/>
<accession>A0ACC0KY64</accession>
<keyword evidence="2" id="KW-1185">Reference proteome</keyword>
<comment type="caution">
    <text evidence="1">The sequence shown here is derived from an EMBL/GenBank/DDBJ whole genome shotgun (WGS) entry which is preliminary data.</text>
</comment>
<reference evidence="1 2" key="1">
    <citation type="journal article" date="2022" name="Genome Biol. Evol.">
        <title>The Spruce Budworm Genome: Reconstructing the Evolutionary History of Antifreeze Proteins.</title>
        <authorList>
            <person name="Beliveau C."/>
            <person name="Gagne P."/>
            <person name="Picq S."/>
            <person name="Vernygora O."/>
            <person name="Keeling C.I."/>
            <person name="Pinkney K."/>
            <person name="Doucet D."/>
            <person name="Wen F."/>
            <person name="Johnston J.S."/>
            <person name="Maaroufi H."/>
            <person name="Boyle B."/>
            <person name="Laroche J."/>
            <person name="Dewar K."/>
            <person name="Juretic N."/>
            <person name="Blackburn G."/>
            <person name="Nisole A."/>
            <person name="Brunet B."/>
            <person name="Brandao M."/>
            <person name="Lumley L."/>
            <person name="Duan J."/>
            <person name="Quan G."/>
            <person name="Lucarotti C.J."/>
            <person name="Roe A.D."/>
            <person name="Sperling F.A.H."/>
            <person name="Levesque R.C."/>
            <person name="Cusson M."/>
        </authorList>
    </citation>
    <scope>NUCLEOTIDE SEQUENCE [LARGE SCALE GENOMIC DNA]</scope>
    <source>
        <strain evidence="1">Glfc:IPQL:Cfum</strain>
    </source>
</reference>
<protein>
    <submittedName>
        <fullName evidence="1">Uncharacterized protein</fullName>
    </submittedName>
</protein>
<organism evidence="1 2">
    <name type="scientific">Choristoneura fumiferana</name>
    <name type="common">Spruce budworm moth</name>
    <name type="synonym">Archips fumiferana</name>
    <dbReference type="NCBI Taxonomy" id="7141"/>
    <lineage>
        <taxon>Eukaryota</taxon>
        <taxon>Metazoa</taxon>
        <taxon>Ecdysozoa</taxon>
        <taxon>Arthropoda</taxon>
        <taxon>Hexapoda</taxon>
        <taxon>Insecta</taxon>
        <taxon>Pterygota</taxon>
        <taxon>Neoptera</taxon>
        <taxon>Endopterygota</taxon>
        <taxon>Lepidoptera</taxon>
        <taxon>Glossata</taxon>
        <taxon>Ditrysia</taxon>
        <taxon>Tortricoidea</taxon>
        <taxon>Tortricidae</taxon>
        <taxon>Tortricinae</taxon>
        <taxon>Choristoneura</taxon>
    </lineage>
</organism>
<dbReference type="EMBL" id="CM046127">
    <property type="protein sequence ID" value="KAI8441299.1"/>
    <property type="molecule type" value="Genomic_DNA"/>
</dbReference>
<evidence type="ECO:0000313" key="1">
    <source>
        <dbReference type="EMBL" id="KAI8441299.1"/>
    </source>
</evidence>
<evidence type="ECO:0000313" key="2">
    <source>
        <dbReference type="Proteomes" id="UP001064048"/>
    </source>
</evidence>
<name>A0ACC0KY64_CHOFU</name>